<evidence type="ECO:0000256" key="3">
    <source>
        <dbReference type="SAM" id="MobiDB-lite"/>
    </source>
</evidence>
<keyword evidence="4" id="KW-0812">Transmembrane</keyword>
<evidence type="ECO:0000259" key="5">
    <source>
        <dbReference type="Pfam" id="PF25917"/>
    </source>
</evidence>
<name>A0A9E7DBP7_9ACTN</name>
<evidence type="ECO:0000313" key="8">
    <source>
        <dbReference type="Proteomes" id="UP000831562"/>
    </source>
</evidence>
<protein>
    <submittedName>
        <fullName evidence="7">Efflux RND transporter periplasmic adaptor subunit</fullName>
    </submittedName>
</protein>
<gene>
    <name evidence="7" type="ORF">M3I19_01665</name>
</gene>
<evidence type="ECO:0000313" key="7">
    <source>
        <dbReference type="EMBL" id="UQF78429.1"/>
    </source>
</evidence>
<dbReference type="PANTHER" id="PTHR30469">
    <property type="entry name" value="MULTIDRUG RESISTANCE PROTEIN MDTA"/>
    <property type="match status" value="1"/>
</dbReference>
<feature type="domain" description="Multidrug resistance protein MdtA-like barrel-sandwich hybrid" evidence="5">
    <location>
        <begin position="173"/>
        <end position="312"/>
    </location>
</feature>
<organism evidence="7 8">
    <name type="scientific">Lancefieldella parvula</name>
    <dbReference type="NCBI Taxonomy" id="1382"/>
    <lineage>
        <taxon>Bacteria</taxon>
        <taxon>Bacillati</taxon>
        <taxon>Actinomycetota</taxon>
        <taxon>Coriobacteriia</taxon>
        <taxon>Coriobacteriales</taxon>
        <taxon>Atopobiaceae</taxon>
        <taxon>Lancefieldella</taxon>
    </lineage>
</organism>
<feature type="region of interest" description="Disordered" evidence="3">
    <location>
        <begin position="483"/>
        <end position="520"/>
    </location>
</feature>
<dbReference type="Gene3D" id="2.40.50.100">
    <property type="match status" value="1"/>
</dbReference>
<comment type="similarity">
    <text evidence="1">Belongs to the membrane fusion protein (MFP) (TC 8.A.1) family.</text>
</comment>
<keyword evidence="2" id="KW-0175">Coiled coil</keyword>
<dbReference type="Pfam" id="PF25990">
    <property type="entry name" value="Beta-barrel_YknX"/>
    <property type="match status" value="1"/>
</dbReference>
<keyword evidence="4" id="KW-1133">Transmembrane helix</keyword>
<dbReference type="InterPro" id="IPR058636">
    <property type="entry name" value="Beta-barrel_YknX"/>
</dbReference>
<evidence type="ECO:0000256" key="4">
    <source>
        <dbReference type="SAM" id="Phobius"/>
    </source>
</evidence>
<evidence type="ECO:0000256" key="2">
    <source>
        <dbReference type="SAM" id="Coils"/>
    </source>
</evidence>
<feature type="region of interest" description="Disordered" evidence="3">
    <location>
        <begin position="1"/>
        <end position="30"/>
    </location>
</feature>
<dbReference type="AlphaFoldDB" id="A0A9E7DBP7"/>
<feature type="domain" description="YknX-like beta-barrel" evidence="6">
    <location>
        <begin position="331"/>
        <end position="417"/>
    </location>
</feature>
<evidence type="ECO:0000256" key="1">
    <source>
        <dbReference type="ARBA" id="ARBA00009477"/>
    </source>
</evidence>
<dbReference type="GO" id="GO:0015562">
    <property type="term" value="F:efflux transmembrane transporter activity"/>
    <property type="evidence" value="ECO:0007669"/>
    <property type="project" value="TreeGrafter"/>
</dbReference>
<proteinExistence type="inferred from homology"/>
<dbReference type="EMBL" id="CP097092">
    <property type="protein sequence ID" value="UQF78429.1"/>
    <property type="molecule type" value="Genomic_DNA"/>
</dbReference>
<feature type="compositionally biased region" description="Low complexity" evidence="3">
    <location>
        <begin position="495"/>
        <end position="514"/>
    </location>
</feature>
<dbReference type="Proteomes" id="UP000831562">
    <property type="component" value="Chromosome"/>
</dbReference>
<keyword evidence="4" id="KW-0472">Membrane</keyword>
<dbReference type="Gene3D" id="2.40.420.20">
    <property type="match status" value="1"/>
</dbReference>
<feature type="transmembrane region" description="Helical" evidence="4">
    <location>
        <begin position="111"/>
        <end position="130"/>
    </location>
</feature>
<accession>A0A9E7DBP7</accession>
<dbReference type="GO" id="GO:1990281">
    <property type="term" value="C:efflux pump complex"/>
    <property type="evidence" value="ECO:0007669"/>
    <property type="project" value="TreeGrafter"/>
</dbReference>
<evidence type="ECO:0000259" key="6">
    <source>
        <dbReference type="Pfam" id="PF25990"/>
    </source>
</evidence>
<sequence>MLHFNHSSKQEANEGNASATGAAGTGAAGASSAGAVDAAGAGAGIPNIPTPPEGYQQAAFASTLPTIADQTANLGSQIGVIYPGESEEDAEAREAYESLARHRKARRKKKLIKAGIAAGVFVLLVTLFILPMCQGGQNQNTTVMPSTTFVTRGEFSDSVSASGSIKPVSSTVVTPEVDGIIQDVQVSEGTYVHKGDKLFTIKNDELDKAVRKAAQQVKAAENEVSKARSALASARNGVPEAGEDGQEANAASVAAAVEAAEANLESAQIALEEARSAYNDAIAQADKRVVTAPCDGTVIVMNAVNGASVGSSAPGAGNAGPLITIADLSQMKVNVQINEVDISRIAVDQKAQVSFTALRDLYCDAVVTHVSAVSSNGADAGASYDSPGRSIVSYTVDLLISSPDASIKPGMTANVDIMIQHMDNVLTVPLVAVMDDGDGAYVNVVTSRDEKGYPQVERVPVTVKAQSSTTAVIEGAGIEDGTEVMIGGGAGGPSQGAAMDAPAGATSGSSTDATGSKDSK</sequence>
<dbReference type="PANTHER" id="PTHR30469:SF33">
    <property type="entry name" value="SLR1207 PROTEIN"/>
    <property type="match status" value="1"/>
</dbReference>
<dbReference type="NCBIfam" id="TIGR01730">
    <property type="entry name" value="RND_mfp"/>
    <property type="match status" value="1"/>
</dbReference>
<dbReference type="SUPFAM" id="SSF111369">
    <property type="entry name" value="HlyD-like secretion proteins"/>
    <property type="match status" value="1"/>
</dbReference>
<dbReference type="Gene3D" id="2.40.30.170">
    <property type="match status" value="1"/>
</dbReference>
<dbReference type="InterPro" id="IPR058625">
    <property type="entry name" value="MdtA-like_BSH"/>
</dbReference>
<feature type="compositionally biased region" description="Low complexity" evidence="3">
    <location>
        <begin position="13"/>
        <end position="22"/>
    </location>
</feature>
<feature type="coiled-coil region" evidence="2">
    <location>
        <begin position="203"/>
        <end position="284"/>
    </location>
</feature>
<dbReference type="InterPro" id="IPR006143">
    <property type="entry name" value="RND_pump_MFP"/>
</dbReference>
<dbReference type="Pfam" id="PF25917">
    <property type="entry name" value="BSH_RND"/>
    <property type="match status" value="1"/>
</dbReference>
<reference evidence="7" key="1">
    <citation type="submission" date="2022-05" db="EMBL/GenBank/DDBJ databases">
        <title>Using nanopore sequencing to obtain complete genomes from saliva samples.</title>
        <authorList>
            <person name="Baker J.L."/>
        </authorList>
    </citation>
    <scope>NUCLEOTIDE SEQUENCE</scope>
    <source>
        <strain evidence="7">JCVI-JB-Lp32</strain>
    </source>
</reference>